<dbReference type="SMART" id="SM00230">
    <property type="entry name" value="CysPc"/>
    <property type="match status" value="2"/>
</dbReference>
<dbReference type="InterPro" id="IPR013783">
    <property type="entry name" value="Ig-like_fold"/>
</dbReference>
<evidence type="ECO:0000256" key="7">
    <source>
        <dbReference type="ARBA" id="ARBA00022801"/>
    </source>
</evidence>
<feature type="active site" evidence="14">
    <location>
        <position position="1462"/>
    </location>
</feature>
<dbReference type="Pfam" id="PF01067">
    <property type="entry name" value="Calpain_III"/>
    <property type="match status" value="1"/>
</dbReference>
<dbReference type="InterPro" id="IPR056861">
    <property type="entry name" value="HMCN1-like_VWA"/>
</dbReference>
<reference evidence="17" key="1">
    <citation type="submission" date="2023-03" db="EMBL/GenBank/DDBJ databases">
        <title>Electrophorus voltai genome.</title>
        <authorList>
            <person name="Bian C."/>
        </authorList>
    </citation>
    <scope>NUCLEOTIDE SEQUENCE</scope>
    <source>
        <strain evidence="17">CB-2022</strain>
        <tissue evidence="17">Muscle</tissue>
    </source>
</reference>
<keyword evidence="7 14" id="KW-0378">Hydrolase</keyword>
<keyword evidence="9" id="KW-0472">Membrane</keyword>
<feature type="domain" description="Ig-like" evidence="16">
    <location>
        <begin position="1244"/>
        <end position="1352"/>
    </location>
</feature>
<evidence type="ECO:0000256" key="13">
    <source>
        <dbReference type="PIRSR" id="PIRSR622684-1"/>
    </source>
</evidence>
<evidence type="ECO:0000256" key="11">
    <source>
        <dbReference type="ARBA" id="ARBA00023180"/>
    </source>
</evidence>
<dbReference type="GO" id="GO:0050863">
    <property type="term" value="P:regulation of T cell activation"/>
    <property type="evidence" value="ECO:0007669"/>
    <property type="project" value="UniProtKB-ARBA"/>
</dbReference>
<dbReference type="GO" id="GO:0004198">
    <property type="term" value="F:calcium-dependent cysteine-type endopeptidase activity"/>
    <property type="evidence" value="ECO:0007669"/>
    <property type="project" value="InterPro"/>
</dbReference>
<evidence type="ECO:0000256" key="6">
    <source>
        <dbReference type="ARBA" id="ARBA00022729"/>
    </source>
</evidence>
<dbReference type="PROSITE" id="PS50835">
    <property type="entry name" value="IG_LIKE"/>
    <property type="match status" value="1"/>
</dbReference>
<gene>
    <name evidence="17" type="ORF">P4O66_009944</name>
</gene>
<dbReference type="SUPFAM" id="SSF49758">
    <property type="entry name" value="Calpain large subunit, middle domain (domain III)"/>
    <property type="match status" value="1"/>
</dbReference>
<keyword evidence="10" id="KW-1015">Disulfide bond</keyword>
<dbReference type="InterPro" id="IPR007110">
    <property type="entry name" value="Ig-like_dom"/>
</dbReference>
<dbReference type="EMBL" id="JAROKS010000016">
    <property type="protein sequence ID" value="KAK1794743.1"/>
    <property type="molecule type" value="Genomic_DNA"/>
</dbReference>
<evidence type="ECO:0000259" key="16">
    <source>
        <dbReference type="PROSITE" id="PS50835"/>
    </source>
</evidence>
<dbReference type="InterPro" id="IPR057615">
    <property type="entry name" value="Ig_VWA7"/>
</dbReference>
<keyword evidence="12" id="KW-0393">Immunoglobulin domain</keyword>
<feature type="active site" evidence="13 14">
    <location>
        <position position="249"/>
    </location>
</feature>
<dbReference type="Gene3D" id="2.60.120.380">
    <property type="match status" value="1"/>
</dbReference>
<dbReference type="InterPro" id="IPR013106">
    <property type="entry name" value="Ig_V-set"/>
</dbReference>
<evidence type="ECO:0000256" key="3">
    <source>
        <dbReference type="ARBA" id="ARBA00007623"/>
    </source>
</evidence>
<evidence type="ECO:0000256" key="8">
    <source>
        <dbReference type="ARBA" id="ARBA00022807"/>
    </source>
</evidence>
<dbReference type="SMART" id="SM00720">
    <property type="entry name" value="calpain_III"/>
    <property type="match status" value="1"/>
</dbReference>
<dbReference type="InterPro" id="IPR056475">
    <property type="entry name" value="GBD_Hemicentin/VWA7"/>
</dbReference>
<feature type="domain" description="Calpain catalytic" evidence="15">
    <location>
        <begin position="35"/>
        <end position="331"/>
    </location>
</feature>
<dbReference type="InterPro" id="IPR056862">
    <property type="entry name" value="VWA7_N"/>
</dbReference>
<dbReference type="SUPFAM" id="SSF53300">
    <property type="entry name" value="vWA-like"/>
    <property type="match status" value="1"/>
</dbReference>
<feature type="active site" evidence="14">
    <location>
        <position position="1599"/>
    </location>
</feature>
<evidence type="ECO:0000256" key="2">
    <source>
        <dbReference type="ARBA" id="ARBA00004613"/>
    </source>
</evidence>
<evidence type="ECO:0000256" key="9">
    <source>
        <dbReference type="ARBA" id="ARBA00023136"/>
    </source>
</evidence>
<evidence type="ECO:0000259" key="15">
    <source>
        <dbReference type="PROSITE" id="PS50203"/>
    </source>
</evidence>
<evidence type="ECO:0000256" key="10">
    <source>
        <dbReference type="ARBA" id="ARBA00023157"/>
    </source>
</evidence>
<keyword evidence="5 14" id="KW-0645">Protease</keyword>
<organism evidence="17 18">
    <name type="scientific">Electrophorus voltai</name>
    <dbReference type="NCBI Taxonomy" id="2609070"/>
    <lineage>
        <taxon>Eukaryota</taxon>
        <taxon>Metazoa</taxon>
        <taxon>Chordata</taxon>
        <taxon>Craniata</taxon>
        <taxon>Vertebrata</taxon>
        <taxon>Euteleostomi</taxon>
        <taxon>Actinopterygii</taxon>
        <taxon>Neopterygii</taxon>
        <taxon>Teleostei</taxon>
        <taxon>Ostariophysi</taxon>
        <taxon>Gymnotiformes</taxon>
        <taxon>Gymnotoidei</taxon>
        <taxon>Gymnotidae</taxon>
        <taxon>Electrophorus</taxon>
    </lineage>
</organism>
<dbReference type="Pfam" id="PF23560">
    <property type="entry name" value="GBD_Hemicentin"/>
    <property type="match status" value="1"/>
</dbReference>
<evidence type="ECO:0008006" key="19">
    <source>
        <dbReference type="Google" id="ProtNLM"/>
    </source>
</evidence>
<evidence type="ECO:0000256" key="5">
    <source>
        <dbReference type="ARBA" id="ARBA00022670"/>
    </source>
</evidence>
<feature type="active site" evidence="13 14">
    <location>
        <position position="93"/>
    </location>
</feature>
<dbReference type="CDD" id="cd00044">
    <property type="entry name" value="CysPc"/>
    <property type="match status" value="2"/>
</dbReference>
<keyword evidence="11" id="KW-0325">Glycoprotein</keyword>
<dbReference type="PROSITE" id="PS00139">
    <property type="entry name" value="THIOL_PROTEASE_CYS"/>
    <property type="match status" value="2"/>
</dbReference>
<proteinExistence type="inferred from homology"/>
<feature type="active site" evidence="13 14">
    <location>
        <position position="273"/>
    </location>
</feature>
<comment type="subcellular location">
    <subcellularLocation>
        <location evidence="1">Membrane</location>
    </subcellularLocation>
    <subcellularLocation>
        <location evidence="2">Secreted</location>
    </subcellularLocation>
</comment>
<dbReference type="GO" id="GO:0005576">
    <property type="term" value="C:extracellular region"/>
    <property type="evidence" value="ECO:0007669"/>
    <property type="project" value="UniProtKB-SubCell"/>
</dbReference>
<keyword evidence="18" id="KW-1185">Reference proteome</keyword>
<dbReference type="SUPFAM" id="SSF48726">
    <property type="entry name" value="Immunoglobulin"/>
    <property type="match status" value="1"/>
</dbReference>
<dbReference type="InterPro" id="IPR036179">
    <property type="entry name" value="Ig-like_dom_sf"/>
</dbReference>
<dbReference type="GO" id="GO:0016020">
    <property type="term" value="C:membrane"/>
    <property type="evidence" value="ECO:0007669"/>
    <property type="project" value="UniProtKB-SubCell"/>
</dbReference>
<dbReference type="InterPro" id="IPR022682">
    <property type="entry name" value="Calpain_domain_III"/>
</dbReference>
<accession>A0AAD8Z7Z0</accession>
<keyword evidence="8 14" id="KW-0788">Thiol protease</keyword>
<evidence type="ECO:0000256" key="1">
    <source>
        <dbReference type="ARBA" id="ARBA00004370"/>
    </source>
</evidence>
<keyword evidence="6" id="KW-0732">Signal</keyword>
<dbReference type="InterPro" id="IPR022684">
    <property type="entry name" value="Calpain_cysteine_protease"/>
</dbReference>
<comment type="caution">
    <text evidence="17">The sequence shown here is derived from an EMBL/GenBank/DDBJ whole genome shotgun (WGS) entry which is preliminary data.</text>
</comment>
<dbReference type="GO" id="GO:1903037">
    <property type="term" value="P:regulation of leukocyte cell-cell adhesion"/>
    <property type="evidence" value="ECO:0007669"/>
    <property type="project" value="UniProtKB-ARBA"/>
</dbReference>
<dbReference type="PROSITE" id="PS50203">
    <property type="entry name" value="CALPAIN_CAT"/>
    <property type="match status" value="2"/>
</dbReference>
<evidence type="ECO:0000256" key="4">
    <source>
        <dbReference type="ARBA" id="ARBA00022525"/>
    </source>
</evidence>
<name>A0AAD8Z7Z0_9TELE</name>
<dbReference type="Pfam" id="PF23619">
    <property type="entry name" value="Ig_VWA7"/>
    <property type="match status" value="1"/>
</dbReference>
<dbReference type="Pfam" id="PF25107">
    <property type="entry name" value="VWA7_N"/>
    <property type="match status" value="1"/>
</dbReference>
<dbReference type="InterPro" id="IPR000169">
    <property type="entry name" value="Pept_cys_AS"/>
</dbReference>
<dbReference type="GO" id="GO:0005737">
    <property type="term" value="C:cytoplasm"/>
    <property type="evidence" value="ECO:0007669"/>
    <property type="project" value="TreeGrafter"/>
</dbReference>
<dbReference type="FunFam" id="2.60.40.10:FF:000142">
    <property type="entry name" value="V-set domain-containing T-cell activation inhibitor 1"/>
    <property type="match status" value="1"/>
</dbReference>
<evidence type="ECO:0000256" key="12">
    <source>
        <dbReference type="ARBA" id="ARBA00023319"/>
    </source>
</evidence>
<dbReference type="GO" id="GO:0006508">
    <property type="term" value="P:proteolysis"/>
    <property type="evidence" value="ECO:0007669"/>
    <property type="project" value="UniProtKB-KW"/>
</dbReference>
<keyword evidence="4" id="KW-0964">Secreted</keyword>
<dbReference type="InterPro" id="IPR036465">
    <property type="entry name" value="vWFA_dom_sf"/>
</dbReference>
<dbReference type="Pfam" id="PF00648">
    <property type="entry name" value="Peptidase_C2"/>
    <property type="match status" value="3"/>
</dbReference>
<feature type="active site" evidence="14">
    <location>
        <position position="1623"/>
    </location>
</feature>
<protein>
    <recommendedName>
        <fullName evidence="19">Calpain catalytic domain-containing protein</fullName>
    </recommendedName>
</protein>
<evidence type="ECO:0000313" key="17">
    <source>
        <dbReference type="EMBL" id="KAK1794743.1"/>
    </source>
</evidence>
<dbReference type="Pfam" id="PF07686">
    <property type="entry name" value="V-set"/>
    <property type="match status" value="1"/>
</dbReference>
<feature type="domain" description="Calpain catalytic" evidence="15">
    <location>
        <begin position="1404"/>
        <end position="1681"/>
    </location>
</feature>
<dbReference type="InterPro" id="IPR022683">
    <property type="entry name" value="Calpain_III"/>
</dbReference>
<dbReference type="Pfam" id="PF25106">
    <property type="entry name" value="VWA_4"/>
    <property type="match status" value="1"/>
</dbReference>
<sequence length="1686" mass="186587">MHNEVDVADARSSAVKFLGQNYHELHRDFIQHRARFLDNTFLPMESSIGPGILSAEEMARVVWMRPTKMVNNPYLVLDGESRFDYTQGELGDCWFLAAIGAITFQKGIMDQVIPADQSFTKDYAGIFHFRFWRFGKWIDVVIDDKLPTINGELIFVKCKTQNEFWPALLEKAYAKVCGSYADMRGGYVSEALTDFTGGAHITLRLQEDHPDLWSMIHRAAQYSSVMGCGTPQGATPANKELSNGIVEGHAYTVTGVTKVMSQNESVKLVRLLNPWGHTEWNGDWSDMSPLWNTVDAATYTKLFHSKNDGEFWMAMEDFCTSFATLDICCFTAAFLDGSSPSTWTSALYEGCWDANTAGGSMSYTESFWRNPQYRIKIPAMSPDQQEPQGLNLLVSLMQKPVSKHRDSQPQLHIGFTVFPVSVFLSCATSVLTCDVSLQPNPLTVVSLTAACLSPASAVSLMSAIVTISLNNAQVDLRHVFDPEYHFDNERFVQAHKLLKDGVSAVKTSLLQKNYHLARQLLGKTLHTLQDFYSHSNWIELGNRSPYPSLIQANLPIDNIADVNTPTCNSCVDNCTDNILQTILSQKKLTSGYFDLISSYKPFGTAVCIRHLFLFTLKSKIGKCSHGGRADRTSSVEPKGGINKDSLSSPHGSLHFVAADVAKAATRDLLQDIREAAGDREFLRLMGILQSSPALCFVIDTAVSMANVITEVTRVISFITDSRRGTMNEPSAYILVTFNDSEFGPLNKTTDPDVFKATVNALSTSGGGYGPEMSLSALWLALAAAPARSTIFLFTSAEAKDVELKSTVLALIETMKFQKHKISFIVIKLYMCQNESTTPAFIYRQVNFILTSALSNTRKGLSNPVNQLYEDIALASGGEVIEVTKELLPNATIILSNSSNSVLVTIFQVARNPGIAENSFLVDSTVRNLTFYITANSTNFTIISPSGQSQTSQEANGPLGLILTVRNLYIVQLENSTQAGIWMLIIKSSQFYTLKVTGQSATNFLFDFVTVFQNPHPGYTVINSRPPADGNITLLLSMVGLGLEKPLVVALVEASDFTVHTGSLQDTGDGDYLVTVSTVPKREFYILVLGQTNSSSTSDNIPFQRQSSGLYRTSNITITAVENGTLAPGALYTLPFTVEMRSTWQNYIITARNSVQYKMTFPSSLTAGGDGIAIGTVNLTAPSNATSGTEVILTIEAALPGGTDSNYVVLSLAVSRGVVPSAKFKLVSSWEDVKHSGCPPQSCTPNMMRFGGQLQDFNGDDVTLQCYLSPETSAVSMEIRWFKETDCIYLYQNGQVTEGRGYEDRVSLFTHELQRGNVSLILRGVQESDHGEFRCEVTHREHSAENEVYLKVSALCASRTVLREMPRARTKRRKTDVGGSPANPMMFLGQEFQQLQQEYSRKKEIYTDEKFPPSKRSIGAGLLSRAEMAKVVWMRPSELVEDPCLIVDGKSRFDFSQGELGNCWFLAAIAAITFRKDIMDEFWRNGHWVDVVIDDTLPTIDGQLIFLHCKTRNEFWPALLEKAYAKVCGCYAAMNGGYVYNALRDFTGGVQKTFILCKAAEELWDKMDQAAKNNALMGCSTPQGATPANTVLPCGIVEGHAYSVTGVAKVVLPHKVVKLVRVFNPWGDGEWNGDWSDKSSLWNKVCDEDRKICLQEKEDGEFWMSMKDFCCKYEDLDICYVRPKLPA</sequence>
<dbReference type="Gene3D" id="3.90.70.10">
    <property type="entry name" value="Cysteine proteinases"/>
    <property type="match status" value="2"/>
</dbReference>
<dbReference type="InterPro" id="IPR001300">
    <property type="entry name" value="Peptidase_C2_calpain_cat"/>
</dbReference>
<dbReference type="SMART" id="SM00409">
    <property type="entry name" value="IG"/>
    <property type="match status" value="1"/>
</dbReference>
<dbReference type="PRINTS" id="PR00704">
    <property type="entry name" value="CALPAIN"/>
</dbReference>
<comment type="similarity">
    <text evidence="3">Belongs to the peptidase C2 family.</text>
</comment>
<evidence type="ECO:0000313" key="18">
    <source>
        <dbReference type="Proteomes" id="UP001239994"/>
    </source>
</evidence>
<dbReference type="FunFam" id="3.90.70.10:FF:000054">
    <property type="entry name" value="Calpain 14"/>
    <property type="match status" value="2"/>
</dbReference>
<dbReference type="Proteomes" id="UP001239994">
    <property type="component" value="Unassembled WGS sequence"/>
</dbReference>
<dbReference type="PANTHER" id="PTHR10183:SF302">
    <property type="entry name" value="CALPAIN-14"/>
    <property type="match status" value="1"/>
</dbReference>
<dbReference type="InterPro" id="IPR036213">
    <property type="entry name" value="Calpain_III_sf"/>
</dbReference>
<dbReference type="Gene3D" id="3.40.50.410">
    <property type="entry name" value="von Willebrand factor, type A domain"/>
    <property type="match status" value="1"/>
</dbReference>
<dbReference type="PANTHER" id="PTHR10183">
    <property type="entry name" value="CALPAIN"/>
    <property type="match status" value="1"/>
</dbReference>
<dbReference type="Gene3D" id="2.60.40.10">
    <property type="entry name" value="Immunoglobulins"/>
    <property type="match status" value="1"/>
</dbReference>
<dbReference type="InterPro" id="IPR038765">
    <property type="entry name" value="Papain-like_cys_pep_sf"/>
</dbReference>
<dbReference type="SUPFAM" id="SSF54001">
    <property type="entry name" value="Cysteine proteinases"/>
    <property type="match status" value="2"/>
</dbReference>
<evidence type="ECO:0000256" key="14">
    <source>
        <dbReference type="PROSITE-ProRule" id="PRU00239"/>
    </source>
</evidence>
<dbReference type="InterPro" id="IPR003599">
    <property type="entry name" value="Ig_sub"/>
</dbReference>